<dbReference type="InterPro" id="IPR005171">
    <property type="entry name" value="Cyt_c_oxidase_su4_prok"/>
</dbReference>
<proteinExistence type="predicted"/>
<dbReference type="GO" id="GO:0005886">
    <property type="term" value="C:plasma membrane"/>
    <property type="evidence" value="ECO:0007669"/>
    <property type="project" value="UniProtKB-SubCell"/>
</dbReference>
<evidence type="ECO:0000313" key="8">
    <source>
        <dbReference type="Proteomes" id="UP000241444"/>
    </source>
</evidence>
<keyword evidence="8" id="KW-1185">Reference proteome</keyword>
<dbReference type="AlphaFoldDB" id="A0A2P7B696"/>
<evidence type="ECO:0000256" key="6">
    <source>
        <dbReference type="SAM" id="Phobius"/>
    </source>
</evidence>
<evidence type="ECO:0000256" key="4">
    <source>
        <dbReference type="ARBA" id="ARBA00022989"/>
    </source>
</evidence>
<dbReference type="OrthoDB" id="8374435at2"/>
<dbReference type="EMBL" id="PGGO01000033">
    <property type="protein sequence ID" value="PSH61988.1"/>
    <property type="molecule type" value="Genomic_DNA"/>
</dbReference>
<name>A0A2P7B696_9HYPH</name>
<gene>
    <name evidence="7" type="ORF">CU102_26225</name>
</gene>
<organism evidence="7 8">
    <name type="scientific">Phyllobacterium brassicacearum</name>
    <dbReference type="NCBI Taxonomy" id="314235"/>
    <lineage>
        <taxon>Bacteria</taxon>
        <taxon>Pseudomonadati</taxon>
        <taxon>Pseudomonadota</taxon>
        <taxon>Alphaproteobacteria</taxon>
        <taxon>Hyphomicrobiales</taxon>
        <taxon>Phyllobacteriaceae</taxon>
        <taxon>Phyllobacterium</taxon>
    </lineage>
</organism>
<dbReference type="Pfam" id="PF03626">
    <property type="entry name" value="COX4_pro"/>
    <property type="match status" value="1"/>
</dbReference>
<accession>A0A2P7B696</accession>
<evidence type="ECO:0000256" key="3">
    <source>
        <dbReference type="ARBA" id="ARBA00022692"/>
    </source>
</evidence>
<comment type="subcellular location">
    <subcellularLocation>
        <location evidence="1">Cell membrane</location>
        <topology evidence="1">Multi-pass membrane protein</topology>
    </subcellularLocation>
</comment>
<keyword evidence="2" id="KW-1003">Cell membrane</keyword>
<evidence type="ECO:0000256" key="2">
    <source>
        <dbReference type="ARBA" id="ARBA00022475"/>
    </source>
</evidence>
<feature type="transmembrane region" description="Helical" evidence="6">
    <location>
        <begin position="37"/>
        <end position="60"/>
    </location>
</feature>
<reference evidence="8" key="1">
    <citation type="submission" date="2017-11" db="EMBL/GenBank/DDBJ databases">
        <authorList>
            <person name="Kuznetsova I."/>
            <person name="Sazanova A."/>
            <person name="Chirak E."/>
            <person name="Safronova V."/>
            <person name="Willems A."/>
        </authorList>
    </citation>
    <scope>NUCLEOTIDE SEQUENCE [LARGE SCALE GENOMIC DNA]</scope>
    <source>
        <strain evidence="8">STM 196</strain>
    </source>
</reference>
<evidence type="ECO:0008006" key="9">
    <source>
        <dbReference type="Google" id="ProtNLM"/>
    </source>
</evidence>
<evidence type="ECO:0000256" key="5">
    <source>
        <dbReference type="ARBA" id="ARBA00023136"/>
    </source>
</evidence>
<keyword evidence="3 6" id="KW-0812">Transmembrane</keyword>
<feature type="transmembrane region" description="Helical" evidence="6">
    <location>
        <begin position="12"/>
        <end position="31"/>
    </location>
</feature>
<evidence type="ECO:0000256" key="1">
    <source>
        <dbReference type="ARBA" id="ARBA00004651"/>
    </source>
</evidence>
<keyword evidence="5 6" id="KW-0472">Membrane</keyword>
<protein>
    <recommendedName>
        <fullName evidence="9">Cytochrome C oxidase subunit IV</fullName>
    </recommendedName>
</protein>
<sequence length="96" mass="10142">MVTNTSARLVKAWSLLVALATANALLVGLAPGFVPPFYLSSIVIVLSLLKARIVILDFLGLRAGPALLRWTLLAWPMLLAAATIAKIAFLHVHAGG</sequence>
<dbReference type="RefSeq" id="WP_106714019.1">
    <property type="nucleotide sequence ID" value="NZ_PGGO01000033.1"/>
</dbReference>
<dbReference type="Proteomes" id="UP000241444">
    <property type="component" value="Unassembled WGS sequence"/>
</dbReference>
<evidence type="ECO:0000313" key="7">
    <source>
        <dbReference type="EMBL" id="PSH61988.1"/>
    </source>
</evidence>
<feature type="transmembrane region" description="Helical" evidence="6">
    <location>
        <begin position="72"/>
        <end position="94"/>
    </location>
</feature>
<keyword evidence="4 6" id="KW-1133">Transmembrane helix</keyword>
<comment type="caution">
    <text evidence="7">The sequence shown here is derived from an EMBL/GenBank/DDBJ whole genome shotgun (WGS) entry which is preliminary data.</text>
</comment>